<evidence type="ECO:0000256" key="3">
    <source>
        <dbReference type="ARBA" id="ARBA00022737"/>
    </source>
</evidence>
<dbReference type="SMART" id="SM00355">
    <property type="entry name" value="ZnF_C2H2"/>
    <property type="match status" value="3"/>
</dbReference>
<dbReference type="FunFam" id="3.30.160.60:FF:000446">
    <property type="entry name" value="Zinc finger protein"/>
    <property type="match status" value="1"/>
</dbReference>
<feature type="domain" description="C2H2-type" evidence="9">
    <location>
        <begin position="245"/>
        <end position="272"/>
    </location>
</feature>
<feature type="compositionally biased region" description="Low complexity" evidence="8">
    <location>
        <begin position="385"/>
        <end position="396"/>
    </location>
</feature>
<dbReference type="PROSITE" id="PS00028">
    <property type="entry name" value="ZINC_FINGER_C2H2_1"/>
    <property type="match status" value="2"/>
</dbReference>
<dbReference type="PANTHER" id="PTHR24376">
    <property type="entry name" value="ZINC FINGER PROTEIN"/>
    <property type="match status" value="1"/>
</dbReference>
<dbReference type="Proteomes" id="UP000000560">
    <property type="component" value="Chromosome II"/>
</dbReference>
<feature type="compositionally biased region" description="Polar residues" evidence="8">
    <location>
        <begin position="500"/>
        <end position="519"/>
    </location>
</feature>
<dbReference type="HOGENOM" id="CLU_013258_2_0_1"/>
<evidence type="ECO:0000256" key="4">
    <source>
        <dbReference type="ARBA" id="ARBA00022771"/>
    </source>
</evidence>
<dbReference type="InterPro" id="IPR036236">
    <property type="entry name" value="Znf_C2H2_sf"/>
</dbReference>
<dbReference type="eggNOG" id="KOG1721">
    <property type="taxonomic scope" value="Eukaryota"/>
</dbReference>
<feature type="compositionally biased region" description="Polar residues" evidence="8">
    <location>
        <begin position="88"/>
        <end position="100"/>
    </location>
</feature>
<feature type="compositionally biased region" description="Low complexity" evidence="8">
    <location>
        <begin position="44"/>
        <end position="57"/>
    </location>
</feature>
<feature type="compositionally biased region" description="Low complexity" evidence="8">
    <location>
        <begin position="424"/>
        <end position="439"/>
    </location>
</feature>
<name>Q5B5B7_EMENI</name>
<evidence type="ECO:0000256" key="1">
    <source>
        <dbReference type="ARBA" id="ARBA00004123"/>
    </source>
</evidence>
<evidence type="ECO:0000256" key="2">
    <source>
        <dbReference type="ARBA" id="ARBA00022723"/>
    </source>
</evidence>
<dbReference type="FunFam" id="3.30.160.60:FF:001666">
    <property type="entry name" value="MDS1 and EVI1 complex locus"/>
    <property type="match status" value="1"/>
</dbReference>
<dbReference type="KEGG" id="ani:ANIA_04263"/>
<dbReference type="GO" id="GO:0008270">
    <property type="term" value="F:zinc ion binding"/>
    <property type="evidence" value="ECO:0007669"/>
    <property type="project" value="UniProtKB-KW"/>
</dbReference>
<dbReference type="GO" id="GO:0005634">
    <property type="term" value="C:nucleus"/>
    <property type="evidence" value="ECO:0007669"/>
    <property type="project" value="UniProtKB-SubCell"/>
</dbReference>
<evidence type="ECO:0000256" key="5">
    <source>
        <dbReference type="ARBA" id="ARBA00022833"/>
    </source>
</evidence>
<dbReference type="OrthoDB" id="8117402at2759"/>
<keyword evidence="4 7" id="KW-0863">Zinc-finger</keyword>
<accession>C8V413</accession>
<protein>
    <recommendedName>
        <fullName evidence="9">C2H2-type domain-containing protein</fullName>
    </recommendedName>
</protein>
<feature type="domain" description="C2H2-type" evidence="9">
    <location>
        <begin position="301"/>
        <end position="331"/>
    </location>
</feature>
<evidence type="ECO:0000256" key="6">
    <source>
        <dbReference type="ARBA" id="ARBA00023242"/>
    </source>
</evidence>
<dbReference type="InParanoid" id="Q5B5B7"/>
<dbReference type="GeneID" id="2873684"/>
<dbReference type="RefSeq" id="XP_661867.1">
    <property type="nucleotide sequence ID" value="XM_656775.1"/>
</dbReference>
<feature type="region of interest" description="Disordered" evidence="8">
    <location>
        <begin position="38"/>
        <end position="66"/>
    </location>
</feature>
<feature type="compositionally biased region" description="Polar residues" evidence="8">
    <location>
        <begin position="162"/>
        <end position="176"/>
    </location>
</feature>
<dbReference type="EMBL" id="BN001302">
    <property type="protein sequence ID" value="CBF74364.1"/>
    <property type="molecule type" value="Genomic_DNA"/>
</dbReference>
<dbReference type="GO" id="GO:0000978">
    <property type="term" value="F:RNA polymerase II cis-regulatory region sequence-specific DNA binding"/>
    <property type="evidence" value="ECO:0000318"/>
    <property type="project" value="GO_Central"/>
</dbReference>
<feature type="compositionally biased region" description="Basic and acidic residues" evidence="8">
    <location>
        <begin position="190"/>
        <end position="204"/>
    </location>
</feature>
<feature type="region of interest" description="Disordered" evidence="8">
    <location>
        <begin position="83"/>
        <end position="212"/>
    </location>
</feature>
<dbReference type="InterPro" id="IPR013087">
    <property type="entry name" value="Znf_C2H2_type"/>
</dbReference>
<feature type="region of interest" description="Disordered" evidence="8">
    <location>
        <begin position="638"/>
        <end position="667"/>
    </location>
</feature>
<organism evidence="10 11">
    <name type="scientific">Emericella nidulans (strain FGSC A4 / ATCC 38163 / CBS 112.46 / NRRL 194 / M139)</name>
    <name type="common">Aspergillus nidulans</name>
    <dbReference type="NCBI Taxonomy" id="227321"/>
    <lineage>
        <taxon>Eukaryota</taxon>
        <taxon>Fungi</taxon>
        <taxon>Dikarya</taxon>
        <taxon>Ascomycota</taxon>
        <taxon>Pezizomycotina</taxon>
        <taxon>Eurotiomycetes</taxon>
        <taxon>Eurotiomycetidae</taxon>
        <taxon>Eurotiales</taxon>
        <taxon>Aspergillaceae</taxon>
        <taxon>Aspergillus</taxon>
        <taxon>Aspergillus subgen. Nidulantes</taxon>
    </lineage>
</organism>
<reference evidence="11" key="1">
    <citation type="journal article" date="2005" name="Nature">
        <title>Sequencing of Aspergillus nidulans and comparative analysis with A. fumigatus and A. oryzae.</title>
        <authorList>
            <person name="Galagan J.E."/>
            <person name="Calvo S.E."/>
            <person name="Cuomo C."/>
            <person name="Ma L.J."/>
            <person name="Wortman J.R."/>
            <person name="Batzoglou S."/>
            <person name="Lee S.I."/>
            <person name="Basturkmen M."/>
            <person name="Spevak C.C."/>
            <person name="Clutterbuck J."/>
            <person name="Kapitonov V."/>
            <person name="Jurka J."/>
            <person name="Scazzocchio C."/>
            <person name="Farman M."/>
            <person name="Butler J."/>
            <person name="Purcell S."/>
            <person name="Harris S."/>
            <person name="Braus G.H."/>
            <person name="Draht O."/>
            <person name="Busch S."/>
            <person name="D'Enfert C."/>
            <person name="Bouchier C."/>
            <person name="Goldman G.H."/>
            <person name="Bell-Pedersen D."/>
            <person name="Griffiths-Jones S."/>
            <person name="Doonan J.H."/>
            <person name="Yu J."/>
            <person name="Vienken K."/>
            <person name="Pain A."/>
            <person name="Freitag M."/>
            <person name="Selker E.U."/>
            <person name="Archer D.B."/>
            <person name="Penalva M.A."/>
            <person name="Oakley B.R."/>
            <person name="Momany M."/>
            <person name="Tanaka T."/>
            <person name="Kumagai T."/>
            <person name="Asai K."/>
            <person name="Machida M."/>
            <person name="Nierman W.C."/>
            <person name="Denning D.W."/>
            <person name="Caddick M."/>
            <person name="Hynes M."/>
            <person name="Paoletti M."/>
            <person name="Fischer R."/>
            <person name="Miller B."/>
            <person name="Dyer P."/>
            <person name="Sachs M.S."/>
            <person name="Osmani S.A."/>
            <person name="Birren B.W."/>
        </authorList>
    </citation>
    <scope>NUCLEOTIDE SEQUENCE [LARGE SCALE GENOMIC DNA]</scope>
    <source>
        <strain evidence="11">FGSC A4 / ATCC 38163 / CBS 112.46 / NRRL 194 / M139</strain>
    </source>
</reference>
<dbReference type="GO" id="GO:0006357">
    <property type="term" value="P:regulation of transcription by RNA polymerase II"/>
    <property type="evidence" value="ECO:0000318"/>
    <property type="project" value="GO_Central"/>
</dbReference>
<keyword evidence="5" id="KW-0862">Zinc</keyword>
<keyword evidence="3" id="KW-0677">Repeat</keyword>
<evidence type="ECO:0000256" key="7">
    <source>
        <dbReference type="PROSITE-ProRule" id="PRU00042"/>
    </source>
</evidence>
<feature type="compositionally biased region" description="Low complexity" evidence="8">
    <location>
        <begin position="549"/>
        <end position="581"/>
    </location>
</feature>
<comment type="subcellular location">
    <subcellularLocation>
        <location evidence="1">Nucleus</location>
    </subcellularLocation>
</comment>
<feature type="region of interest" description="Disordered" evidence="8">
    <location>
        <begin position="376"/>
        <end position="605"/>
    </location>
</feature>
<dbReference type="GO" id="GO:0000981">
    <property type="term" value="F:DNA-binding transcription factor activity, RNA polymerase II-specific"/>
    <property type="evidence" value="ECO:0000318"/>
    <property type="project" value="GO_Central"/>
</dbReference>
<evidence type="ECO:0000313" key="10">
    <source>
        <dbReference type="EMBL" id="CBF74364.1"/>
    </source>
</evidence>
<dbReference type="AlphaFoldDB" id="Q5B5B7"/>
<keyword evidence="6" id="KW-0539">Nucleus</keyword>
<keyword evidence="2" id="KW-0479">Metal-binding</keyword>
<reference evidence="11" key="2">
    <citation type="journal article" date="2009" name="Fungal Genet. Biol.">
        <title>The 2008 update of the Aspergillus nidulans genome annotation: a community effort.</title>
        <authorList>
            <person name="Wortman J.R."/>
            <person name="Gilsenan J.M."/>
            <person name="Joardar V."/>
            <person name="Deegan J."/>
            <person name="Clutterbuck J."/>
            <person name="Andersen M.R."/>
            <person name="Archer D."/>
            <person name="Bencina M."/>
            <person name="Braus G."/>
            <person name="Coutinho P."/>
            <person name="von Dohren H."/>
            <person name="Doonan J."/>
            <person name="Driessen A.J."/>
            <person name="Durek P."/>
            <person name="Espeso E."/>
            <person name="Fekete E."/>
            <person name="Flipphi M."/>
            <person name="Estrada C.G."/>
            <person name="Geysens S."/>
            <person name="Goldman G."/>
            <person name="de Groot P.W."/>
            <person name="Hansen K."/>
            <person name="Harris S.D."/>
            <person name="Heinekamp T."/>
            <person name="Helmstaedt K."/>
            <person name="Henrissat B."/>
            <person name="Hofmann G."/>
            <person name="Homan T."/>
            <person name="Horio T."/>
            <person name="Horiuchi H."/>
            <person name="James S."/>
            <person name="Jones M."/>
            <person name="Karaffa L."/>
            <person name="Karanyi Z."/>
            <person name="Kato M."/>
            <person name="Keller N."/>
            <person name="Kelly D.E."/>
            <person name="Kiel J.A."/>
            <person name="Kim J.M."/>
            <person name="van der Klei I.J."/>
            <person name="Klis F.M."/>
            <person name="Kovalchuk A."/>
            <person name="Krasevec N."/>
            <person name="Kubicek C.P."/>
            <person name="Liu B."/>
            <person name="Maccabe A."/>
            <person name="Meyer V."/>
            <person name="Mirabito P."/>
            <person name="Miskei M."/>
            <person name="Mos M."/>
            <person name="Mullins J."/>
            <person name="Nelson D.R."/>
            <person name="Nielsen J."/>
            <person name="Oakley B.R."/>
            <person name="Osmani S.A."/>
            <person name="Pakula T."/>
            <person name="Paszewski A."/>
            <person name="Paulsen I."/>
            <person name="Pilsyk S."/>
            <person name="Pocsi I."/>
            <person name="Punt P.J."/>
            <person name="Ram A.F."/>
            <person name="Ren Q."/>
            <person name="Robellet X."/>
            <person name="Robson G."/>
            <person name="Seiboth B."/>
            <person name="van Solingen P."/>
            <person name="Specht T."/>
            <person name="Sun J."/>
            <person name="Taheri-Talesh N."/>
            <person name="Takeshita N."/>
            <person name="Ussery D."/>
            <person name="vanKuyk P.A."/>
            <person name="Visser H."/>
            <person name="van de Vondervoort P.J."/>
            <person name="de Vries R.P."/>
            <person name="Walton J."/>
            <person name="Xiang X."/>
            <person name="Xiong Y."/>
            <person name="Zeng A.P."/>
            <person name="Brandt B.W."/>
            <person name="Cornell M.J."/>
            <person name="van den Hondel C.A."/>
            <person name="Visser J."/>
            <person name="Oliver S.G."/>
            <person name="Turner G."/>
        </authorList>
    </citation>
    <scope>GENOME REANNOTATION</scope>
    <source>
        <strain evidence="11">FGSC A4 / ATCC 38163 / CBS 112.46 / NRRL 194 / M139</strain>
    </source>
</reference>
<proteinExistence type="predicted"/>
<dbReference type="PANTHER" id="PTHR24376:SF216">
    <property type="entry name" value="ZINC FINGER PROTEIN 420-LIKE"/>
    <property type="match status" value="1"/>
</dbReference>
<dbReference type="SUPFAM" id="SSF57667">
    <property type="entry name" value="beta-beta-alpha zinc fingers"/>
    <property type="match status" value="2"/>
</dbReference>
<dbReference type="OMA" id="WQYVREI"/>
<dbReference type="PROSITE" id="PS50157">
    <property type="entry name" value="ZINC_FINGER_C2H2_2"/>
    <property type="match status" value="3"/>
</dbReference>
<evidence type="ECO:0000259" key="9">
    <source>
        <dbReference type="PROSITE" id="PS50157"/>
    </source>
</evidence>
<feature type="compositionally biased region" description="Polar residues" evidence="8">
    <location>
        <begin position="443"/>
        <end position="456"/>
    </location>
</feature>
<accession>Q5B5B7</accession>
<gene>
    <name evidence="10" type="ORF">ANIA_04263</name>
</gene>
<dbReference type="Gene3D" id="3.30.160.60">
    <property type="entry name" value="Classic Zinc Finger"/>
    <property type="match status" value="3"/>
</dbReference>
<feature type="compositionally biased region" description="Basic and acidic residues" evidence="8">
    <location>
        <begin position="102"/>
        <end position="111"/>
    </location>
</feature>
<sequence>MTSIYLALGHHHPSFRGSVKDPVPMAALMQSNNEPVAISTPLTASSDPIASSSPGSATFLKQSKPDSNLTSIANAGLNVTRSKDSLPAMSTTAVPNSGSAERQLESHRDADQDSSQVAREALGASEKHQSSSVGDSLAIHSDQMQVDSHPGPGEAGDPVFNTAENGTSLINSSTVASPGPIEDSVSQDGDQPRHRDDGDLHQENNNKAFSYPMPTGAFNDPRRGLSLPSSGLHKAGQRSPSAKKHRCPYCATEFTRHHNLKSHLLTHSQEKPFVCTTCQSRFRRLHDLKRHQKLHTGERPHICPKCGRRFARGDALARHNKGQGGCAGRRASMGSYAPEDEYGDAAAAGADEAMDGLVYAEPERMDEDDERRYNMPSIKKHDVPSDSAVRSNSVSSYQARQPSTYPPIAASRPSPGGLFPPPTSHGGSSASPSPISQSGNMAFPSTNQPSGSSAFAPSNMAESPRPLSPNALSSHQLGHGPENGLQMHHRAHSAGISHPFPQQSYNRTGPSQASLSNHTAPSLGLPPPQPGAPQLPPPPGLGSSEPRFSLHSQSSVQASGSAAKHTPSHSHSSNHGGSLTSKTIPEAASTHNVHTSHDPSVFDQQREREEKLWEYIRSVHEELNGLKSEVATLRAQVASSSVNASTTSGSSVTQSSVETGTTNTVQR</sequence>
<evidence type="ECO:0000256" key="8">
    <source>
        <dbReference type="SAM" id="MobiDB-lite"/>
    </source>
</evidence>
<evidence type="ECO:0000313" key="11">
    <source>
        <dbReference type="Proteomes" id="UP000000560"/>
    </source>
</evidence>
<dbReference type="STRING" id="227321.Q5B5B7"/>
<keyword evidence="11" id="KW-1185">Reference proteome</keyword>
<feature type="domain" description="C2H2-type" evidence="9">
    <location>
        <begin position="273"/>
        <end position="300"/>
    </location>
</feature>
<feature type="compositionally biased region" description="Pro residues" evidence="8">
    <location>
        <begin position="524"/>
        <end position="540"/>
    </location>
</feature>